<dbReference type="InterPro" id="IPR002798">
    <property type="entry name" value="SpoIIM-like"/>
</dbReference>
<dbReference type="AlphaFoldDB" id="A0A848MDG8"/>
<dbReference type="RefSeq" id="WP_169506262.1">
    <property type="nucleotide sequence ID" value="NZ_JABBPN010000019.1"/>
</dbReference>
<feature type="transmembrane region" description="Helical" evidence="1">
    <location>
        <begin position="67"/>
        <end position="87"/>
    </location>
</feature>
<dbReference type="EMBL" id="JABBPN010000019">
    <property type="protein sequence ID" value="NMO97474.1"/>
    <property type="molecule type" value="Genomic_DNA"/>
</dbReference>
<organism evidence="2 3">
    <name type="scientific">Paenibacillus lemnae</name>
    <dbReference type="NCBI Taxonomy" id="1330551"/>
    <lineage>
        <taxon>Bacteria</taxon>
        <taxon>Bacillati</taxon>
        <taxon>Bacillota</taxon>
        <taxon>Bacilli</taxon>
        <taxon>Bacillales</taxon>
        <taxon>Paenibacillaceae</taxon>
        <taxon>Paenibacillus</taxon>
    </lineage>
</organism>
<feature type="transmembrane region" description="Helical" evidence="1">
    <location>
        <begin position="131"/>
        <end position="156"/>
    </location>
</feature>
<dbReference type="PANTHER" id="PTHR35337">
    <property type="entry name" value="SLR1478 PROTEIN"/>
    <property type="match status" value="1"/>
</dbReference>
<reference evidence="2 3" key="1">
    <citation type="submission" date="2020-04" db="EMBL/GenBank/DDBJ databases">
        <title>Paenibacillus algicola sp. nov., a novel marine bacterium producing alginate lyase.</title>
        <authorList>
            <person name="Huang H."/>
        </authorList>
    </citation>
    <scope>NUCLEOTIDE SEQUENCE [LARGE SCALE GENOMIC DNA]</scope>
    <source>
        <strain evidence="2 3">L7-75</strain>
    </source>
</reference>
<dbReference type="Pfam" id="PF01944">
    <property type="entry name" value="SpoIIM"/>
    <property type="match status" value="1"/>
</dbReference>
<name>A0A848MDG8_PAELE</name>
<proteinExistence type="predicted"/>
<keyword evidence="3" id="KW-1185">Reference proteome</keyword>
<accession>A0A848MDG8</accession>
<evidence type="ECO:0000313" key="3">
    <source>
        <dbReference type="Proteomes" id="UP000565468"/>
    </source>
</evidence>
<gene>
    <name evidence="2" type="ORF">HII30_17045</name>
</gene>
<feature type="transmembrane region" description="Helical" evidence="1">
    <location>
        <begin position="177"/>
        <end position="202"/>
    </location>
</feature>
<sequence length="203" mass="22204">MFRFTTFLRDLATIRTALILSAIFFAAGIAAGWGTTGPIQEILVKEIQTLGQAAEQMRNSDQPELNFFIFIFLNNAIKSLIVMFAGIVLGIIPFVFLAINGMVIGFLLHMISDNGGNLSEIIFKGLLPHGIIEIPVLLIASAYGMVLGALVIKSIVPGADRGDPIKQKWKVTWRKTGTASLWIVILLFLAAIIESTITLWLMS</sequence>
<feature type="transmembrane region" description="Helical" evidence="1">
    <location>
        <begin position="94"/>
        <end position="111"/>
    </location>
</feature>
<dbReference type="Proteomes" id="UP000565468">
    <property type="component" value="Unassembled WGS sequence"/>
</dbReference>
<evidence type="ECO:0000256" key="1">
    <source>
        <dbReference type="SAM" id="Phobius"/>
    </source>
</evidence>
<protein>
    <submittedName>
        <fullName evidence="2">Stage II sporulation protein M</fullName>
    </submittedName>
</protein>
<evidence type="ECO:0000313" key="2">
    <source>
        <dbReference type="EMBL" id="NMO97474.1"/>
    </source>
</evidence>
<dbReference type="PANTHER" id="PTHR35337:SF1">
    <property type="entry name" value="SLR1478 PROTEIN"/>
    <property type="match status" value="1"/>
</dbReference>
<keyword evidence="1" id="KW-0472">Membrane</keyword>
<keyword evidence="1" id="KW-0812">Transmembrane</keyword>
<feature type="transmembrane region" description="Helical" evidence="1">
    <location>
        <begin position="12"/>
        <end position="33"/>
    </location>
</feature>
<comment type="caution">
    <text evidence="2">The sequence shown here is derived from an EMBL/GenBank/DDBJ whole genome shotgun (WGS) entry which is preliminary data.</text>
</comment>
<keyword evidence="1" id="KW-1133">Transmembrane helix</keyword>